<feature type="transmembrane region" description="Helical" evidence="1">
    <location>
        <begin position="61"/>
        <end position="83"/>
    </location>
</feature>
<evidence type="ECO:0000256" key="1">
    <source>
        <dbReference type="SAM" id="Phobius"/>
    </source>
</evidence>
<keyword evidence="1" id="KW-1133">Transmembrane helix</keyword>
<evidence type="ECO:0000313" key="3">
    <source>
        <dbReference type="Proteomes" id="UP000287651"/>
    </source>
</evidence>
<proteinExistence type="predicted"/>
<dbReference type="AlphaFoldDB" id="A0A426YLN6"/>
<keyword evidence="1" id="KW-0472">Membrane</keyword>
<dbReference type="PANTHER" id="PTHR31963:SF29">
    <property type="entry name" value="OS02G0566400 PROTEIN"/>
    <property type="match status" value="1"/>
</dbReference>
<dbReference type="Proteomes" id="UP000287651">
    <property type="component" value="Unassembled WGS sequence"/>
</dbReference>
<dbReference type="PANTHER" id="PTHR31963">
    <property type="entry name" value="RAS GUANINE NUCLEOTIDE EXCHANGE FACTOR K"/>
    <property type="match status" value="1"/>
</dbReference>
<organism evidence="2 3">
    <name type="scientific">Ensete ventricosum</name>
    <name type="common">Abyssinian banana</name>
    <name type="synonym">Musa ensete</name>
    <dbReference type="NCBI Taxonomy" id="4639"/>
    <lineage>
        <taxon>Eukaryota</taxon>
        <taxon>Viridiplantae</taxon>
        <taxon>Streptophyta</taxon>
        <taxon>Embryophyta</taxon>
        <taxon>Tracheophyta</taxon>
        <taxon>Spermatophyta</taxon>
        <taxon>Magnoliopsida</taxon>
        <taxon>Liliopsida</taxon>
        <taxon>Zingiberales</taxon>
        <taxon>Musaceae</taxon>
        <taxon>Ensete</taxon>
    </lineage>
</organism>
<accession>A0A426YLN6</accession>
<comment type="caution">
    <text evidence="2">The sequence shown here is derived from an EMBL/GenBank/DDBJ whole genome shotgun (WGS) entry which is preliminary data.</text>
</comment>
<dbReference type="EMBL" id="AMZH03011569">
    <property type="protein sequence ID" value="RRT52636.1"/>
    <property type="molecule type" value="Genomic_DNA"/>
</dbReference>
<reference evidence="2 3" key="1">
    <citation type="journal article" date="2014" name="Agronomy (Basel)">
        <title>A Draft Genome Sequence for Ensete ventricosum, the Drought-Tolerant Tree Against Hunger.</title>
        <authorList>
            <person name="Harrison J."/>
            <person name="Moore K.A."/>
            <person name="Paszkiewicz K."/>
            <person name="Jones T."/>
            <person name="Grant M."/>
            <person name="Ambacheew D."/>
            <person name="Muzemil S."/>
            <person name="Studholme D.J."/>
        </authorList>
    </citation>
    <scope>NUCLEOTIDE SEQUENCE [LARGE SCALE GENOMIC DNA]</scope>
</reference>
<gene>
    <name evidence="2" type="ORF">B296_00041155</name>
</gene>
<keyword evidence="1" id="KW-0812">Transmembrane</keyword>
<dbReference type="InterPro" id="IPR021924">
    <property type="entry name" value="DUF3537"/>
</dbReference>
<sequence>MVKGCIIVEATTNSSTKPLLLSRALYTRILSHVVDKFRSVWSYLRWMYIDQSDAKHIMVHWSLFLLGIFILIASDFVLSYALINRTYDVVDFSLTNASDLSYLCLSVFIHRYDLHHFLFHDKIDIF</sequence>
<name>A0A426YLN6_ENSVE</name>
<dbReference type="Pfam" id="PF12056">
    <property type="entry name" value="DUF3537"/>
    <property type="match status" value="1"/>
</dbReference>
<evidence type="ECO:0000313" key="2">
    <source>
        <dbReference type="EMBL" id="RRT52636.1"/>
    </source>
</evidence>
<protein>
    <submittedName>
        <fullName evidence="2">Uncharacterized protein</fullName>
    </submittedName>
</protein>